<proteinExistence type="predicted"/>
<reference evidence="2 3" key="1">
    <citation type="submission" date="2019-05" db="EMBL/GenBank/DDBJ databases">
        <title>Complete genome sequence of Izhakiella calystegiae KSNA2, an endophyte isolated from beach morning glory (Calystegia soldanella).</title>
        <authorList>
            <person name="Jiang L."/>
            <person name="Jeong J.C."/>
            <person name="Kim C.Y."/>
            <person name="Kim D.H."/>
            <person name="Kim S.W."/>
            <person name="Lee j."/>
        </authorList>
    </citation>
    <scope>NUCLEOTIDE SEQUENCE [LARGE SCALE GENOMIC DNA]</scope>
    <source>
        <strain evidence="2 3">KSNA2</strain>
    </source>
</reference>
<gene>
    <name evidence="2" type="ORF">FEM41_21185</name>
</gene>
<dbReference type="Proteomes" id="UP000302163">
    <property type="component" value="Chromosome"/>
</dbReference>
<keyword evidence="3" id="KW-1185">Reference proteome</keyword>
<keyword evidence="1" id="KW-0472">Membrane</keyword>
<dbReference type="RefSeq" id="WP_138098168.1">
    <property type="nucleotide sequence ID" value="NZ_CP040428.1"/>
</dbReference>
<dbReference type="Pfam" id="PF14316">
    <property type="entry name" value="DUF4381"/>
    <property type="match status" value="1"/>
</dbReference>
<dbReference type="OrthoDB" id="6539581at2"/>
<protein>
    <submittedName>
        <fullName evidence="2">DUF4381 family protein</fullName>
    </submittedName>
</protein>
<sequence>MLEKGFQVPVLLEPALPPRVGWTPQTPGWLLLALLLLGLGLIIVLRQLAHRRRDRWRREACALLVKQQTADGWIALIKRILLVHTPRDAQRLRLEPEVLLAPLPVDDELRALLCHKYCQRDNRLTASHNQRLQVQIGRWLRELPYV</sequence>
<dbReference type="InterPro" id="IPR025489">
    <property type="entry name" value="DUF4381"/>
</dbReference>
<accession>A0A4P8YMB7</accession>
<keyword evidence="1" id="KW-1133">Transmembrane helix</keyword>
<dbReference type="KEGG" id="izh:FEM41_21185"/>
<name>A0A4P8YMB7_9ENTR</name>
<dbReference type="EMBL" id="CP040428">
    <property type="protein sequence ID" value="QCT21981.1"/>
    <property type="molecule type" value="Genomic_DNA"/>
</dbReference>
<dbReference type="AlphaFoldDB" id="A0A4P8YMB7"/>
<feature type="transmembrane region" description="Helical" evidence="1">
    <location>
        <begin position="29"/>
        <end position="49"/>
    </location>
</feature>
<keyword evidence="1" id="KW-0812">Transmembrane</keyword>
<organism evidence="2 3">
    <name type="scientific">Jejubacter calystegiae</name>
    <dbReference type="NCBI Taxonomy" id="2579935"/>
    <lineage>
        <taxon>Bacteria</taxon>
        <taxon>Pseudomonadati</taxon>
        <taxon>Pseudomonadota</taxon>
        <taxon>Gammaproteobacteria</taxon>
        <taxon>Enterobacterales</taxon>
        <taxon>Enterobacteriaceae</taxon>
        <taxon>Jejubacter</taxon>
    </lineage>
</organism>
<evidence type="ECO:0000256" key="1">
    <source>
        <dbReference type="SAM" id="Phobius"/>
    </source>
</evidence>
<evidence type="ECO:0000313" key="2">
    <source>
        <dbReference type="EMBL" id="QCT21981.1"/>
    </source>
</evidence>
<evidence type="ECO:0000313" key="3">
    <source>
        <dbReference type="Proteomes" id="UP000302163"/>
    </source>
</evidence>